<dbReference type="KEGG" id="atq:GH723_05205"/>
<feature type="transmembrane region" description="Helical" evidence="2">
    <location>
        <begin position="48"/>
        <end position="67"/>
    </location>
</feature>
<feature type="compositionally biased region" description="Basic residues" evidence="1">
    <location>
        <begin position="14"/>
        <end position="25"/>
    </location>
</feature>
<sequence length="494" mass="54102">MDGRRPRRDPAAGRPRRRRHRHQRPRPGPPSSGKLGDVNLLQRLRERFWFVPAVLCLVSFLVAQLLVEVEERVTVDGFPGWFDTVFLRVGESGSRDILGAIATSSLAVAGTTFSITMAVLALTSSSYGPRLVRNFMADRGNQIVLGVYVATFLYSLLVLRSVRAIGDPGDPEAEVFVPHLAVNLAVVLAVLNVAVLIYFIHHISSSIQISSIAGRVRRDLHDTVERLYPEELGLGPDDLDDVEEPADAELPDRLPERSHHVCARAPGYVQYVRVDALFDAARRHDVLVALAVRPGDYAIADQVLAYVHPEPVEEVDGVAALEEAIVDAIVIGGSRSPYQDIEFAVQQLTELAVRAVSPSTNDPFTAVNALDDLSSGLTLLAERHIPSPARFDDRGVLRVHAPAPDVVDLVSDVLDHIRWYGSDQPPVVRGAYELIERVGGASRHRSVRARLLRQLHLLVEAVERAGLQDHDVELLRAEADDVAAVLARGAGRTA</sequence>
<proteinExistence type="predicted"/>
<dbReference type="InterPro" id="IPR018723">
    <property type="entry name" value="DUF2254_membrane"/>
</dbReference>
<dbReference type="Pfam" id="PF10011">
    <property type="entry name" value="DUF2254"/>
    <property type="match status" value="1"/>
</dbReference>
<gene>
    <name evidence="3" type="ORF">GH723_05205</name>
</gene>
<protein>
    <submittedName>
        <fullName evidence="3">DUF2254 domain-containing protein</fullName>
    </submittedName>
</protein>
<keyword evidence="2" id="KW-0472">Membrane</keyword>
<accession>A0A5Q2RI38</accession>
<name>A0A5Q2RI38_9ACTN</name>
<dbReference type="Proteomes" id="UP000334019">
    <property type="component" value="Chromosome"/>
</dbReference>
<keyword evidence="4" id="KW-1185">Reference proteome</keyword>
<evidence type="ECO:0000256" key="2">
    <source>
        <dbReference type="SAM" id="Phobius"/>
    </source>
</evidence>
<keyword evidence="2" id="KW-1133">Transmembrane helix</keyword>
<feature type="transmembrane region" description="Helical" evidence="2">
    <location>
        <begin position="143"/>
        <end position="160"/>
    </location>
</feature>
<feature type="transmembrane region" description="Helical" evidence="2">
    <location>
        <begin position="97"/>
        <end position="122"/>
    </location>
</feature>
<keyword evidence="2" id="KW-0812">Transmembrane</keyword>
<feature type="compositionally biased region" description="Basic and acidic residues" evidence="1">
    <location>
        <begin position="1"/>
        <end position="11"/>
    </location>
</feature>
<feature type="region of interest" description="Disordered" evidence="1">
    <location>
        <begin position="1"/>
        <end position="36"/>
    </location>
</feature>
<evidence type="ECO:0000256" key="1">
    <source>
        <dbReference type="SAM" id="MobiDB-lite"/>
    </source>
</evidence>
<evidence type="ECO:0000313" key="3">
    <source>
        <dbReference type="EMBL" id="QGG94552.1"/>
    </source>
</evidence>
<feature type="transmembrane region" description="Helical" evidence="2">
    <location>
        <begin position="180"/>
        <end position="200"/>
    </location>
</feature>
<dbReference type="AlphaFoldDB" id="A0A5Q2RI38"/>
<dbReference type="EMBL" id="CP045851">
    <property type="protein sequence ID" value="QGG94552.1"/>
    <property type="molecule type" value="Genomic_DNA"/>
</dbReference>
<organism evidence="3 4">
    <name type="scientific">Actinomarinicola tropica</name>
    <dbReference type="NCBI Taxonomy" id="2789776"/>
    <lineage>
        <taxon>Bacteria</taxon>
        <taxon>Bacillati</taxon>
        <taxon>Actinomycetota</taxon>
        <taxon>Acidimicrobiia</taxon>
        <taxon>Acidimicrobiales</taxon>
        <taxon>Iamiaceae</taxon>
        <taxon>Actinomarinicola</taxon>
    </lineage>
</organism>
<evidence type="ECO:0000313" key="4">
    <source>
        <dbReference type="Proteomes" id="UP000334019"/>
    </source>
</evidence>
<reference evidence="3 4" key="1">
    <citation type="submission" date="2019-11" db="EMBL/GenBank/DDBJ databases">
        <authorList>
            <person name="He Y."/>
        </authorList>
    </citation>
    <scope>NUCLEOTIDE SEQUENCE [LARGE SCALE GENOMIC DNA]</scope>
    <source>
        <strain evidence="3 4">SCSIO 58843</strain>
    </source>
</reference>